<reference evidence="2 3" key="1">
    <citation type="submission" date="2017-05" db="EMBL/GenBank/DDBJ databases">
        <title>Draft genome sequence of Elsinoe australis.</title>
        <authorList>
            <person name="Cheng Q."/>
        </authorList>
    </citation>
    <scope>NUCLEOTIDE SEQUENCE [LARGE SCALE GENOMIC DNA]</scope>
    <source>
        <strain evidence="2 3">NL1</strain>
    </source>
</reference>
<evidence type="ECO:0000313" key="2">
    <source>
        <dbReference type="EMBL" id="PSK56783.1"/>
    </source>
</evidence>
<dbReference type="EMBL" id="NHZQ01000060">
    <property type="protein sequence ID" value="PSK56783.1"/>
    <property type="molecule type" value="Genomic_DNA"/>
</dbReference>
<sequence>MSDSEPESEKIEHDADDEPSTEIEASTEAPSEQPAAETLDAEGLPTTVDSKTFAAAIQAKLTRWGAFQKDWTQATDLHTWLRKLPEGDAQYLNKLRTMAEDPDTDIEELEELFPPSDVTNFWWTYKPAFEKLRGKKVLLVIGHCPQYLEHLNCHPEQIQPEQSESLTGTLISWVARASDLPVLAWDMRHDCRKAGLDPRITSAYLGCEKLAPLMTETRQCLTLSWILLMIASNCYDIEIGATLTFSVVANSFVDVIAAPHIKLNEHISKISRIPSLATVLTTGLADSGASSMAWRELHSSLSDELFRAPAEEHGRARVTLPSVELTTPVMPFDDLMAGLDDVRKKKTVKYNKTRQAKDKQRRKQDKEFDEVVKARGRRGQASKKKRRLEDPQFDEKVKAQNRAKALRWSNNNKDKIKEKNARRFRK</sequence>
<protein>
    <submittedName>
        <fullName evidence="2">Uncharacterized protein</fullName>
    </submittedName>
</protein>
<proteinExistence type="predicted"/>
<evidence type="ECO:0000256" key="1">
    <source>
        <dbReference type="SAM" id="MobiDB-lite"/>
    </source>
</evidence>
<feature type="compositionally biased region" description="Basic residues" evidence="1">
    <location>
        <begin position="374"/>
        <end position="386"/>
    </location>
</feature>
<gene>
    <name evidence="2" type="ORF">B9Z65_6407</name>
</gene>
<keyword evidence="3" id="KW-1185">Reference proteome</keyword>
<dbReference type="AlphaFoldDB" id="A0A2P8A8K1"/>
<dbReference type="OrthoDB" id="5427412at2759"/>
<feature type="compositionally biased region" description="Basic residues" evidence="1">
    <location>
        <begin position="350"/>
        <end position="363"/>
    </location>
</feature>
<feature type="compositionally biased region" description="Basic and acidic residues" evidence="1">
    <location>
        <begin position="387"/>
        <end position="398"/>
    </location>
</feature>
<feature type="compositionally biased region" description="Basic and acidic residues" evidence="1">
    <location>
        <begin position="412"/>
        <end position="426"/>
    </location>
</feature>
<accession>A0A2P8A8K1</accession>
<comment type="caution">
    <text evidence="2">The sequence shown here is derived from an EMBL/GenBank/DDBJ whole genome shotgun (WGS) entry which is preliminary data.</text>
</comment>
<name>A0A2P8A8K1_9PEZI</name>
<dbReference type="Proteomes" id="UP000243723">
    <property type="component" value="Unassembled WGS sequence"/>
</dbReference>
<feature type="region of interest" description="Disordered" evidence="1">
    <location>
        <begin position="1"/>
        <end position="38"/>
    </location>
</feature>
<organism evidence="2 3">
    <name type="scientific">Elsinoe australis</name>
    <dbReference type="NCBI Taxonomy" id="40998"/>
    <lineage>
        <taxon>Eukaryota</taxon>
        <taxon>Fungi</taxon>
        <taxon>Dikarya</taxon>
        <taxon>Ascomycota</taxon>
        <taxon>Pezizomycotina</taxon>
        <taxon>Dothideomycetes</taxon>
        <taxon>Dothideomycetidae</taxon>
        <taxon>Myriangiales</taxon>
        <taxon>Elsinoaceae</taxon>
        <taxon>Elsinoe</taxon>
    </lineage>
</organism>
<feature type="region of interest" description="Disordered" evidence="1">
    <location>
        <begin position="350"/>
        <end position="426"/>
    </location>
</feature>
<feature type="compositionally biased region" description="Basic and acidic residues" evidence="1">
    <location>
        <begin position="364"/>
        <end position="373"/>
    </location>
</feature>
<evidence type="ECO:0000313" key="3">
    <source>
        <dbReference type="Proteomes" id="UP000243723"/>
    </source>
</evidence>